<keyword evidence="2" id="KW-0732">Signal</keyword>
<feature type="transmembrane region" description="Helical" evidence="1">
    <location>
        <begin position="76"/>
        <end position="106"/>
    </location>
</feature>
<accession>A0A197JRP6</accession>
<feature type="chain" id="PRO_5013357361" evidence="2">
    <location>
        <begin position="16"/>
        <end position="107"/>
    </location>
</feature>
<dbReference type="AlphaFoldDB" id="A0A197JRP6"/>
<evidence type="ECO:0000313" key="3">
    <source>
        <dbReference type="EMBL" id="OAQ26994.1"/>
    </source>
</evidence>
<name>A0A197JRP6_9FUNG</name>
<keyword evidence="1" id="KW-0472">Membrane</keyword>
<feature type="signal peptide" evidence="2">
    <location>
        <begin position="1"/>
        <end position="15"/>
    </location>
</feature>
<dbReference type="EMBL" id="KV442061">
    <property type="protein sequence ID" value="OAQ26994.1"/>
    <property type="molecule type" value="Genomic_DNA"/>
</dbReference>
<keyword evidence="1" id="KW-0812">Transmembrane</keyword>
<gene>
    <name evidence="3" type="ORF">K457DRAFT_666634</name>
</gene>
<evidence type="ECO:0000256" key="2">
    <source>
        <dbReference type="SAM" id="SignalP"/>
    </source>
</evidence>
<organism evidence="3 4">
    <name type="scientific">Linnemannia elongata AG-77</name>
    <dbReference type="NCBI Taxonomy" id="1314771"/>
    <lineage>
        <taxon>Eukaryota</taxon>
        <taxon>Fungi</taxon>
        <taxon>Fungi incertae sedis</taxon>
        <taxon>Mucoromycota</taxon>
        <taxon>Mortierellomycotina</taxon>
        <taxon>Mortierellomycetes</taxon>
        <taxon>Mortierellales</taxon>
        <taxon>Mortierellaceae</taxon>
        <taxon>Linnemannia</taxon>
    </lineage>
</organism>
<reference evidence="3 4" key="1">
    <citation type="submission" date="2016-05" db="EMBL/GenBank/DDBJ databases">
        <title>Genome sequencing reveals origins of a unique bacterial endosymbiosis in the earliest lineages of terrestrial Fungi.</title>
        <authorList>
            <consortium name="DOE Joint Genome Institute"/>
            <person name="Uehling J."/>
            <person name="Gryganskyi A."/>
            <person name="Hameed K."/>
            <person name="Tschaplinski T."/>
            <person name="Misztal P."/>
            <person name="Wu S."/>
            <person name="Desiro A."/>
            <person name="Vande Pol N."/>
            <person name="Du Z.-Y."/>
            <person name="Zienkiewicz A."/>
            <person name="Zienkiewicz K."/>
            <person name="Morin E."/>
            <person name="Tisserant E."/>
            <person name="Splivallo R."/>
            <person name="Hainaut M."/>
            <person name="Henrissat B."/>
            <person name="Ohm R."/>
            <person name="Kuo A."/>
            <person name="Yan J."/>
            <person name="Lipzen A."/>
            <person name="Nolan M."/>
            <person name="Labutti K."/>
            <person name="Barry K."/>
            <person name="Goldstein A."/>
            <person name="Labbe J."/>
            <person name="Schadt C."/>
            <person name="Tuskan G."/>
            <person name="Grigoriev I."/>
            <person name="Martin F."/>
            <person name="Vilgalys R."/>
            <person name="Bonito G."/>
        </authorList>
    </citation>
    <scope>NUCLEOTIDE SEQUENCE [LARGE SCALE GENOMIC DNA]</scope>
    <source>
        <strain evidence="3 4">AG-77</strain>
    </source>
</reference>
<evidence type="ECO:0000256" key="1">
    <source>
        <dbReference type="SAM" id="Phobius"/>
    </source>
</evidence>
<dbReference type="Proteomes" id="UP000078512">
    <property type="component" value="Unassembled WGS sequence"/>
</dbReference>
<sequence length="107" mass="11621">MALSLSLSLSSCSLSLRLLLPISQSTTLSLSMGCALACKLAWLGCLAWAGVILAGEKNEESIFQGGDSGTGEQKERILHVVLILFSFLFSLFYPSVFIPLFLQFFIL</sequence>
<evidence type="ECO:0000313" key="4">
    <source>
        <dbReference type="Proteomes" id="UP000078512"/>
    </source>
</evidence>
<feature type="transmembrane region" description="Helical" evidence="1">
    <location>
        <begin position="29"/>
        <end position="55"/>
    </location>
</feature>
<keyword evidence="1" id="KW-1133">Transmembrane helix</keyword>
<keyword evidence="4" id="KW-1185">Reference proteome</keyword>
<proteinExistence type="predicted"/>
<protein>
    <submittedName>
        <fullName evidence="3">Uncharacterized protein</fullName>
    </submittedName>
</protein>